<feature type="transmembrane region" description="Helical" evidence="1">
    <location>
        <begin position="199"/>
        <end position="218"/>
    </location>
</feature>
<evidence type="ECO:0000259" key="2">
    <source>
        <dbReference type="SMART" id="SM00014"/>
    </source>
</evidence>
<dbReference type="Proteomes" id="UP001165082">
    <property type="component" value="Unassembled WGS sequence"/>
</dbReference>
<keyword evidence="4" id="KW-1185">Reference proteome</keyword>
<feature type="transmembrane region" description="Helical" evidence="1">
    <location>
        <begin position="230"/>
        <end position="249"/>
    </location>
</feature>
<evidence type="ECO:0000256" key="1">
    <source>
        <dbReference type="SAM" id="Phobius"/>
    </source>
</evidence>
<dbReference type="Gene3D" id="1.20.144.10">
    <property type="entry name" value="Phosphatidic acid phosphatase type 2/haloperoxidase"/>
    <property type="match status" value="1"/>
</dbReference>
<dbReference type="InterPro" id="IPR000326">
    <property type="entry name" value="PAP2/HPO"/>
</dbReference>
<sequence length="272" mass="29988">MLQALLKADENLGYNLYKYCQETSHVKLAADIFSISGDETVWFGLPSVVGSLLFMMRGLGALRPMGCLEEGMWDCFGAAAVCIFVETALKWVFRRKRPGYSPQSKVHSVPGEWFSFPSGHSLRAFYWPFWLSRSKFVGLLSPLIAFPRARYCVPWAAAVGWSRVAKGRHFPLDVVVGASIGAAVGWFTEDYLGGLGRSVVKVVGGIFITYFYGITFLIPQVSGDENAGAISKYGVAYYGFYVLLFFATLPKDFESMGAQTLSVDGNSCTTIF</sequence>
<accession>A0A9W7DZT3</accession>
<dbReference type="EMBL" id="BRXZ01001016">
    <property type="protein sequence ID" value="GMH60080.1"/>
    <property type="molecule type" value="Genomic_DNA"/>
</dbReference>
<comment type="caution">
    <text evidence="3">The sequence shown here is derived from an EMBL/GenBank/DDBJ whole genome shotgun (WGS) entry which is preliminary data.</text>
</comment>
<dbReference type="OrthoDB" id="10266771at2759"/>
<feature type="transmembrane region" description="Helical" evidence="1">
    <location>
        <begin position="170"/>
        <end position="187"/>
    </location>
</feature>
<keyword evidence="1" id="KW-1133">Transmembrane helix</keyword>
<organism evidence="3 4">
    <name type="scientific">Triparma retinervis</name>
    <dbReference type="NCBI Taxonomy" id="2557542"/>
    <lineage>
        <taxon>Eukaryota</taxon>
        <taxon>Sar</taxon>
        <taxon>Stramenopiles</taxon>
        <taxon>Ochrophyta</taxon>
        <taxon>Bolidophyceae</taxon>
        <taxon>Parmales</taxon>
        <taxon>Triparmaceae</taxon>
        <taxon>Triparma</taxon>
    </lineage>
</organism>
<dbReference type="AlphaFoldDB" id="A0A9W7DZT3"/>
<keyword evidence="1" id="KW-0472">Membrane</keyword>
<dbReference type="GO" id="GO:0042392">
    <property type="term" value="F:sphingosine-1-phosphate phosphatase activity"/>
    <property type="evidence" value="ECO:0007669"/>
    <property type="project" value="TreeGrafter"/>
</dbReference>
<keyword evidence="1" id="KW-0812">Transmembrane</keyword>
<dbReference type="InterPro" id="IPR036938">
    <property type="entry name" value="PAP2/HPO_sf"/>
</dbReference>
<dbReference type="Pfam" id="PF01569">
    <property type="entry name" value="PAP2"/>
    <property type="match status" value="1"/>
</dbReference>
<dbReference type="SUPFAM" id="SSF48317">
    <property type="entry name" value="Acid phosphatase/Vanadium-dependent haloperoxidase"/>
    <property type="match status" value="1"/>
</dbReference>
<protein>
    <recommendedName>
        <fullName evidence="2">Phosphatidic acid phosphatase type 2/haloperoxidase domain-containing protein</fullName>
    </recommendedName>
</protein>
<reference evidence="3" key="1">
    <citation type="submission" date="2022-07" db="EMBL/GenBank/DDBJ databases">
        <title>Genome analysis of Parmales, a sister group of diatoms, reveals the evolutionary specialization of diatoms from phago-mixotrophs to photoautotrophs.</title>
        <authorList>
            <person name="Ban H."/>
            <person name="Sato S."/>
            <person name="Yoshikawa S."/>
            <person name="Kazumasa Y."/>
            <person name="Nakamura Y."/>
            <person name="Ichinomiya M."/>
            <person name="Saitoh K."/>
            <person name="Sato N."/>
            <person name="Blanc-Mathieu R."/>
            <person name="Endo H."/>
            <person name="Kuwata A."/>
            <person name="Ogata H."/>
        </authorList>
    </citation>
    <scope>NUCLEOTIDE SEQUENCE</scope>
</reference>
<dbReference type="PANTHER" id="PTHR14969:SF13">
    <property type="entry name" value="AT30094P"/>
    <property type="match status" value="1"/>
</dbReference>
<evidence type="ECO:0000313" key="4">
    <source>
        <dbReference type="Proteomes" id="UP001165082"/>
    </source>
</evidence>
<dbReference type="PANTHER" id="PTHR14969">
    <property type="entry name" value="SPHINGOSINE-1-PHOSPHATE PHOSPHOHYDROLASE"/>
    <property type="match status" value="1"/>
</dbReference>
<feature type="domain" description="Phosphatidic acid phosphatase type 2/haloperoxidase" evidence="2">
    <location>
        <begin position="76"/>
        <end position="189"/>
    </location>
</feature>
<evidence type="ECO:0000313" key="3">
    <source>
        <dbReference type="EMBL" id="GMH60080.1"/>
    </source>
</evidence>
<name>A0A9W7DZT3_9STRA</name>
<gene>
    <name evidence="3" type="ORF">TrRE_jg4076</name>
</gene>
<dbReference type="CDD" id="cd01610">
    <property type="entry name" value="PAP2_like"/>
    <property type="match status" value="1"/>
</dbReference>
<dbReference type="SMART" id="SM00014">
    <property type="entry name" value="acidPPc"/>
    <property type="match status" value="1"/>
</dbReference>
<proteinExistence type="predicted"/>